<dbReference type="Proteomes" id="UP000002051">
    <property type="component" value="Chromosome 3"/>
</dbReference>
<dbReference type="PANTHER" id="PTHR24177">
    <property type="entry name" value="CASKIN"/>
    <property type="match status" value="1"/>
</dbReference>
<accession>A0A0C3VG00</accession>
<evidence type="ECO:0000313" key="5">
    <source>
        <dbReference type="EnsemblPlants" id="AES70294"/>
    </source>
</evidence>
<protein>
    <submittedName>
        <fullName evidence="4">Ankyrin repeat protein</fullName>
    </submittedName>
</protein>
<evidence type="ECO:0000313" key="6">
    <source>
        <dbReference type="Proteomes" id="UP000002051"/>
    </source>
</evidence>
<dbReference type="SUPFAM" id="SSF48403">
    <property type="entry name" value="Ankyrin repeat"/>
    <property type="match status" value="1"/>
</dbReference>
<dbReference type="InterPro" id="IPR002110">
    <property type="entry name" value="Ankyrin_rpt"/>
</dbReference>
<dbReference type="HOGENOM" id="CLU_016885_2_1_1"/>
<sequence>MSNREGGEYICNITHTTEVVNVSLENILKGYTLEGHWEEVKKLYNLDPNFSTMEINKSRGTALHVAVNDGNEEVVKSLVNSILCHKNEKEALKCKNEKGDTPLHLAASRGFKDICECIIGECGERKDLIDIDNNNGESPLFLAALSWQKQTFVYLIKFKPGRSDCGGNYSYKDLIRNNGDSILHCTIQREFFDLAIIIIHKYPDLIVVQNKLGFSPVKLLATRPSAFKSGYKMIWWKKILYHCIPAGTLNVDEAIEYCQLKHEPKPQESCPKNYDTCYLLISFAKEMLQKKQTTYNAANGSKNMGKKDNWLTSECELLPENYATCLATCLWFLKFVYIYTLGLSGVGVEEIKKMKQKHKWSGQLFNIFMKNKIFQEFGLNPFESYVGSGAKPIGDVSGTDIVYANFNPNQEDSEEDAFLRAAKFEDIALDDTPYLCAAKHGITEIMLVLESKLKSVIYDTNSNNENALLIAVKYKHPLVVEGLWKRLSMETFESLSLAVDNDENTILHLAAYRSINNENSWKVSGAAMQMMWDIKWYKYIKGLAPDHFNHRSNKNNKTPSELFKEKRKELLQNSTQWLIETTQSCSAVAAIVAGISFATLSSVPGGNKETGKSSSEEHTALEGFAISSLIGVYFSVTALILFLSILIDRKQVEDFDRNLPLKLLIGLTSVFVSIVAVFVSFCTGHFLTLSDKYTMGGILFYLYVLICLPVTLYALVQFRLYVDLVKVLWKKVPPPSIKGVKL</sequence>
<comment type="subcellular location">
    <subcellularLocation>
        <location evidence="1">Cell membrane</location>
        <topology evidence="1">Peripheral membrane protein</topology>
        <orientation evidence="1">Cytoplasmic side</orientation>
    </subcellularLocation>
</comment>
<dbReference type="KEGG" id="mtr:11430866"/>
<dbReference type="GO" id="GO:0005886">
    <property type="term" value="C:plasma membrane"/>
    <property type="evidence" value="ECO:0007669"/>
    <property type="project" value="UniProtKB-SubCell"/>
</dbReference>
<gene>
    <name evidence="5" type="primary">11430866</name>
    <name evidence="4" type="ordered locus">MTR_3g051060</name>
</gene>
<feature type="transmembrane region" description="Helical" evidence="2">
    <location>
        <begin position="623"/>
        <end position="647"/>
    </location>
</feature>
<evidence type="ECO:0000256" key="2">
    <source>
        <dbReference type="SAM" id="Phobius"/>
    </source>
</evidence>
<feature type="transmembrane region" description="Helical" evidence="2">
    <location>
        <begin position="659"/>
        <end position="686"/>
    </location>
</feature>
<dbReference type="Pfam" id="PF13962">
    <property type="entry name" value="PGG"/>
    <property type="match status" value="1"/>
</dbReference>
<dbReference type="PANTHER" id="PTHR24177:SF187">
    <property type="entry name" value="ANKYRIN REPEAT PROTEIN"/>
    <property type="match status" value="1"/>
</dbReference>
<proteinExistence type="predicted"/>
<organism evidence="4 6">
    <name type="scientific">Medicago truncatula</name>
    <name type="common">Barrel medic</name>
    <name type="synonym">Medicago tribuloides</name>
    <dbReference type="NCBI Taxonomy" id="3880"/>
    <lineage>
        <taxon>Eukaryota</taxon>
        <taxon>Viridiplantae</taxon>
        <taxon>Streptophyta</taxon>
        <taxon>Embryophyta</taxon>
        <taxon>Tracheophyta</taxon>
        <taxon>Spermatophyta</taxon>
        <taxon>Magnoliopsida</taxon>
        <taxon>eudicotyledons</taxon>
        <taxon>Gunneridae</taxon>
        <taxon>Pentapetalae</taxon>
        <taxon>rosids</taxon>
        <taxon>fabids</taxon>
        <taxon>Fabales</taxon>
        <taxon>Fabaceae</taxon>
        <taxon>Papilionoideae</taxon>
        <taxon>50 kb inversion clade</taxon>
        <taxon>NPAAA clade</taxon>
        <taxon>Hologalegina</taxon>
        <taxon>IRL clade</taxon>
        <taxon>Trifolieae</taxon>
        <taxon>Medicago</taxon>
    </lineage>
</organism>
<evidence type="ECO:0000259" key="3">
    <source>
        <dbReference type="Pfam" id="PF13962"/>
    </source>
</evidence>
<dbReference type="EnsemblPlants" id="AES70294">
    <property type="protein sequence ID" value="AES70294"/>
    <property type="gene ID" value="MTR_3g051060"/>
</dbReference>
<dbReference type="SMART" id="SM00248">
    <property type="entry name" value="ANK"/>
    <property type="match status" value="5"/>
</dbReference>
<reference evidence="5" key="3">
    <citation type="submission" date="2015-04" db="UniProtKB">
        <authorList>
            <consortium name="EnsemblPlants"/>
        </authorList>
    </citation>
    <scope>IDENTIFICATION</scope>
    <source>
        <strain evidence="5">cv. Jemalong A17</strain>
    </source>
</reference>
<dbReference type="InterPro" id="IPR036770">
    <property type="entry name" value="Ankyrin_rpt-contain_sf"/>
</dbReference>
<feature type="domain" description="PGG" evidence="3">
    <location>
        <begin position="576"/>
        <end position="687"/>
    </location>
</feature>
<accession>G7IXJ3</accession>
<feature type="transmembrane region" description="Helical" evidence="2">
    <location>
        <begin position="698"/>
        <end position="722"/>
    </location>
</feature>
<dbReference type="InterPro" id="IPR026961">
    <property type="entry name" value="PGG_dom"/>
</dbReference>
<evidence type="ECO:0000313" key="4">
    <source>
        <dbReference type="EMBL" id="AES70294.2"/>
    </source>
</evidence>
<evidence type="ECO:0000256" key="1">
    <source>
        <dbReference type="ARBA" id="ARBA00004413"/>
    </source>
</evidence>
<reference evidence="4 6" key="2">
    <citation type="journal article" date="2014" name="BMC Genomics">
        <title>An improved genome release (version Mt4.0) for the model legume Medicago truncatula.</title>
        <authorList>
            <person name="Tang H."/>
            <person name="Krishnakumar V."/>
            <person name="Bidwell S."/>
            <person name="Rosen B."/>
            <person name="Chan A."/>
            <person name="Zhou S."/>
            <person name="Gentzbittel L."/>
            <person name="Childs K.L."/>
            <person name="Yandell M."/>
            <person name="Gundlach H."/>
            <person name="Mayer K.F."/>
            <person name="Schwartz D.C."/>
            <person name="Town C.D."/>
        </authorList>
    </citation>
    <scope>GENOME REANNOTATION</scope>
    <source>
        <strain evidence="5 6">cv. Jemalong A17</strain>
    </source>
</reference>
<keyword evidence="2" id="KW-1133">Transmembrane helix</keyword>
<dbReference type="Pfam" id="PF12796">
    <property type="entry name" value="Ank_2"/>
    <property type="match status" value="1"/>
</dbReference>
<dbReference type="PaxDb" id="3880-AES70293"/>
<name>G7IXJ3_MEDTR</name>
<dbReference type="AlphaFoldDB" id="G7IXJ3"/>
<dbReference type="GO" id="GO:0016020">
    <property type="term" value="C:membrane"/>
    <property type="evidence" value="ECO:0000318"/>
    <property type="project" value="GO_Central"/>
</dbReference>
<dbReference type="Gene3D" id="1.25.40.20">
    <property type="entry name" value="Ankyrin repeat-containing domain"/>
    <property type="match status" value="2"/>
</dbReference>
<reference evidence="4 6" key="1">
    <citation type="journal article" date="2011" name="Nature">
        <title>The Medicago genome provides insight into the evolution of rhizobial symbioses.</title>
        <authorList>
            <person name="Young N.D."/>
            <person name="Debelle F."/>
            <person name="Oldroyd G.E."/>
            <person name="Geurts R."/>
            <person name="Cannon S.B."/>
            <person name="Udvardi M.K."/>
            <person name="Benedito V.A."/>
            <person name="Mayer K.F."/>
            <person name="Gouzy J."/>
            <person name="Schoof H."/>
            <person name="Van de Peer Y."/>
            <person name="Proost S."/>
            <person name="Cook D.R."/>
            <person name="Meyers B.C."/>
            <person name="Spannagl M."/>
            <person name="Cheung F."/>
            <person name="De Mita S."/>
            <person name="Krishnakumar V."/>
            <person name="Gundlach H."/>
            <person name="Zhou S."/>
            <person name="Mudge J."/>
            <person name="Bharti A.K."/>
            <person name="Murray J.D."/>
            <person name="Naoumkina M.A."/>
            <person name="Rosen B."/>
            <person name="Silverstein K.A."/>
            <person name="Tang H."/>
            <person name="Rombauts S."/>
            <person name="Zhao P.X."/>
            <person name="Zhou P."/>
            <person name="Barbe V."/>
            <person name="Bardou P."/>
            <person name="Bechner M."/>
            <person name="Bellec A."/>
            <person name="Berger A."/>
            <person name="Berges H."/>
            <person name="Bidwell S."/>
            <person name="Bisseling T."/>
            <person name="Choisne N."/>
            <person name="Couloux A."/>
            <person name="Denny R."/>
            <person name="Deshpande S."/>
            <person name="Dai X."/>
            <person name="Doyle J.J."/>
            <person name="Dudez A.M."/>
            <person name="Farmer A.D."/>
            <person name="Fouteau S."/>
            <person name="Franken C."/>
            <person name="Gibelin C."/>
            <person name="Gish J."/>
            <person name="Goldstein S."/>
            <person name="Gonzalez A.J."/>
            <person name="Green P.J."/>
            <person name="Hallab A."/>
            <person name="Hartog M."/>
            <person name="Hua A."/>
            <person name="Humphray S.J."/>
            <person name="Jeong D.H."/>
            <person name="Jing Y."/>
            <person name="Jocker A."/>
            <person name="Kenton S.M."/>
            <person name="Kim D.J."/>
            <person name="Klee K."/>
            <person name="Lai H."/>
            <person name="Lang C."/>
            <person name="Lin S."/>
            <person name="Macmil S.L."/>
            <person name="Magdelenat G."/>
            <person name="Matthews L."/>
            <person name="McCorrison J."/>
            <person name="Monaghan E.L."/>
            <person name="Mun J.H."/>
            <person name="Najar F.Z."/>
            <person name="Nicholson C."/>
            <person name="Noirot C."/>
            <person name="O'Bleness M."/>
            <person name="Paule C.R."/>
            <person name="Poulain J."/>
            <person name="Prion F."/>
            <person name="Qin B."/>
            <person name="Qu C."/>
            <person name="Retzel E.F."/>
            <person name="Riddle C."/>
            <person name="Sallet E."/>
            <person name="Samain S."/>
            <person name="Samson N."/>
            <person name="Sanders I."/>
            <person name="Saurat O."/>
            <person name="Scarpelli C."/>
            <person name="Schiex T."/>
            <person name="Segurens B."/>
            <person name="Severin A.J."/>
            <person name="Sherrier D.J."/>
            <person name="Shi R."/>
            <person name="Sims S."/>
            <person name="Singer S.R."/>
            <person name="Sinharoy S."/>
            <person name="Sterck L."/>
            <person name="Viollet A."/>
            <person name="Wang B.B."/>
            <person name="Wang K."/>
            <person name="Wang M."/>
            <person name="Wang X."/>
            <person name="Warfsmann J."/>
            <person name="Weissenbach J."/>
            <person name="White D.D."/>
            <person name="White J.D."/>
            <person name="Wiley G.B."/>
            <person name="Wincker P."/>
            <person name="Xing Y."/>
            <person name="Yang L."/>
            <person name="Yao Z."/>
            <person name="Ying F."/>
            <person name="Zhai J."/>
            <person name="Zhou L."/>
            <person name="Zuber A."/>
            <person name="Denarie J."/>
            <person name="Dixon R.A."/>
            <person name="May G.D."/>
            <person name="Schwartz D.C."/>
            <person name="Rogers J."/>
            <person name="Quetier F."/>
            <person name="Town C.D."/>
            <person name="Roe B.A."/>
        </authorList>
    </citation>
    <scope>NUCLEOTIDE SEQUENCE [LARGE SCALE GENOMIC DNA]</scope>
    <source>
        <strain evidence="4">A17</strain>
        <strain evidence="5 6">cv. Jemalong A17</strain>
    </source>
</reference>
<dbReference type="EMBL" id="CM001219">
    <property type="protein sequence ID" value="AES70294.2"/>
    <property type="molecule type" value="Genomic_DNA"/>
</dbReference>
<dbReference type="OrthoDB" id="1426292at2759"/>
<keyword evidence="2" id="KW-0812">Transmembrane</keyword>
<keyword evidence="6" id="KW-1185">Reference proteome</keyword>
<keyword evidence="2" id="KW-0472">Membrane</keyword>
<dbReference type="STRING" id="3880.G7IXJ3"/>
<dbReference type="eggNOG" id="KOG0504">
    <property type="taxonomic scope" value="Eukaryota"/>
</dbReference>